<dbReference type="PANTHER" id="PTHR32246">
    <property type="entry name" value="INGRESSION PROTEIN FIC1"/>
    <property type="match status" value="1"/>
</dbReference>
<organism evidence="2 3">
    <name type="scientific">Oldenlandia corymbosa var. corymbosa</name>
    <dbReference type="NCBI Taxonomy" id="529605"/>
    <lineage>
        <taxon>Eukaryota</taxon>
        <taxon>Viridiplantae</taxon>
        <taxon>Streptophyta</taxon>
        <taxon>Embryophyta</taxon>
        <taxon>Tracheophyta</taxon>
        <taxon>Spermatophyta</taxon>
        <taxon>Magnoliopsida</taxon>
        <taxon>eudicotyledons</taxon>
        <taxon>Gunneridae</taxon>
        <taxon>Pentapetalae</taxon>
        <taxon>asterids</taxon>
        <taxon>lamiids</taxon>
        <taxon>Gentianales</taxon>
        <taxon>Rubiaceae</taxon>
        <taxon>Rubioideae</taxon>
        <taxon>Spermacoceae</taxon>
        <taxon>Hedyotis-Oldenlandia complex</taxon>
        <taxon>Oldenlandia</taxon>
    </lineage>
</organism>
<dbReference type="InterPro" id="IPR035892">
    <property type="entry name" value="C2_domain_sf"/>
</dbReference>
<dbReference type="AlphaFoldDB" id="A0AAV1E2C6"/>
<reference evidence="2" key="1">
    <citation type="submission" date="2023-03" db="EMBL/GenBank/DDBJ databases">
        <authorList>
            <person name="Julca I."/>
        </authorList>
    </citation>
    <scope>NUCLEOTIDE SEQUENCE</scope>
</reference>
<dbReference type="CDD" id="cd04051">
    <property type="entry name" value="C2_SRC2_like"/>
    <property type="match status" value="1"/>
</dbReference>
<gene>
    <name evidence="2" type="ORF">OLC1_LOCUS21089</name>
</gene>
<sequence>MAGGCWFLDLTLNSATGLLDVREFGRMKVYAEVTIDGKPTKYKTPVDYAGETNPTWNLRAFYNLDYEAVKRDDTFLVIKLYCERSFAADKYVGELKMSIKWLFDKRNGDQLTVANYYVNRAKEDGEFGILNFSYRLYETSPEMSNADGDSSGRKESFSRTVLKTAAAIALESLIPGSSDIFFE</sequence>
<dbReference type="GO" id="GO:0006952">
    <property type="term" value="P:defense response"/>
    <property type="evidence" value="ECO:0007669"/>
    <property type="project" value="InterPro"/>
</dbReference>
<dbReference type="EMBL" id="OX459124">
    <property type="protein sequence ID" value="CAI9114285.1"/>
    <property type="molecule type" value="Genomic_DNA"/>
</dbReference>
<keyword evidence="3" id="KW-1185">Reference proteome</keyword>
<dbReference type="PROSITE" id="PS50004">
    <property type="entry name" value="C2"/>
    <property type="match status" value="1"/>
</dbReference>
<evidence type="ECO:0000259" key="1">
    <source>
        <dbReference type="PROSITE" id="PS50004"/>
    </source>
</evidence>
<evidence type="ECO:0000313" key="2">
    <source>
        <dbReference type="EMBL" id="CAI9114285.1"/>
    </source>
</evidence>
<evidence type="ECO:0000313" key="3">
    <source>
        <dbReference type="Proteomes" id="UP001161247"/>
    </source>
</evidence>
<dbReference type="InterPro" id="IPR044750">
    <property type="entry name" value="C2_SRC2/BAP"/>
</dbReference>
<dbReference type="PANTHER" id="PTHR32246:SF22">
    <property type="entry name" value="C2 DOMAIN-CONTAINING PROTEIN"/>
    <property type="match status" value="1"/>
</dbReference>
<protein>
    <submittedName>
        <fullName evidence="2">OLC1v1014967C1</fullName>
    </submittedName>
</protein>
<feature type="domain" description="C2" evidence="1">
    <location>
        <begin position="1"/>
        <end position="112"/>
    </location>
</feature>
<dbReference type="Gene3D" id="2.60.40.150">
    <property type="entry name" value="C2 domain"/>
    <property type="match status" value="1"/>
</dbReference>
<accession>A0AAV1E2C6</accession>
<name>A0AAV1E2C6_OLDCO</name>
<dbReference type="SUPFAM" id="SSF49562">
    <property type="entry name" value="C2 domain (Calcium/lipid-binding domain, CaLB)"/>
    <property type="match status" value="1"/>
</dbReference>
<dbReference type="Proteomes" id="UP001161247">
    <property type="component" value="Chromosome 7"/>
</dbReference>
<proteinExistence type="predicted"/>
<dbReference type="Pfam" id="PF00168">
    <property type="entry name" value="C2"/>
    <property type="match status" value="1"/>
</dbReference>
<dbReference type="InterPro" id="IPR000008">
    <property type="entry name" value="C2_dom"/>
</dbReference>